<organism evidence="1 2">
    <name type="scientific">Kistimonas scapharcae</name>
    <dbReference type="NCBI Taxonomy" id="1036133"/>
    <lineage>
        <taxon>Bacteria</taxon>
        <taxon>Pseudomonadati</taxon>
        <taxon>Pseudomonadota</taxon>
        <taxon>Gammaproteobacteria</taxon>
        <taxon>Oceanospirillales</taxon>
        <taxon>Endozoicomonadaceae</taxon>
        <taxon>Kistimonas</taxon>
    </lineage>
</organism>
<name>A0ABP8V2N4_9GAMM</name>
<dbReference type="EMBL" id="BAABFL010000260">
    <property type="protein sequence ID" value="GAA4649688.1"/>
    <property type="molecule type" value="Genomic_DNA"/>
</dbReference>
<evidence type="ECO:0000313" key="2">
    <source>
        <dbReference type="Proteomes" id="UP001500604"/>
    </source>
</evidence>
<comment type="caution">
    <text evidence="1">The sequence shown here is derived from an EMBL/GenBank/DDBJ whole genome shotgun (WGS) entry which is preliminary data.</text>
</comment>
<evidence type="ECO:0000313" key="1">
    <source>
        <dbReference type="EMBL" id="GAA4649688.1"/>
    </source>
</evidence>
<accession>A0ABP8V2N4</accession>
<keyword evidence="2" id="KW-1185">Reference proteome</keyword>
<reference evidence="2" key="1">
    <citation type="journal article" date="2019" name="Int. J. Syst. Evol. Microbiol.">
        <title>The Global Catalogue of Microorganisms (GCM) 10K type strain sequencing project: providing services to taxonomists for standard genome sequencing and annotation.</title>
        <authorList>
            <consortium name="The Broad Institute Genomics Platform"/>
            <consortium name="The Broad Institute Genome Sequencing Center for Infectious Disease"/>
            <person name="Wu L."/>
            <person name="Ma J."/>
        </authorList>
    </citation>
    <scope>NUCLEOTIDE SEQUENCE [LARGE SCALE GENOMIC DNA]</scope>
    <source>
        <strain evidence="2">JCM 17805</strain>
    </source>
</reference>
<proteinExistence type="predicted"/>
<gene>
    <name evidence="1" type="ORF">GCM10023116_19670</name>
</gene>
<dbReference type="Proteomes" id="UP001500604">
    <property type="component" value="Unassembled WGS sequence"/>
</dbReference>
<sequence>MEETLKKNMQKINKVYRFFSDEEHNFRGLAESYLWFSEVDNFNDPFEVVIKSGDFDFKQLCQHRFKMSTFHRSKMTCVR</sequence>
<protein>
    <submittedName>
        <fullName evidence="1">Uncharacterized protein</fullName>
    </submittedName>
</protein>